<feature type="transmembrane region" description="Helical" evidence="1">
    <location>
        <begin position="42"/>
        <end position="60"/>
    </location>
</feature>
<evidence type="ECO:0000256" key="1">
    <source>
        <dbReference type="SAM" id="Phobius"/>
    </source>
</evidence>
<dbReference type="KEGG" id="dch:SY84_06860"/>
<accession>A0A0F7JKQ0</accession>
<feature type="transmembrane region" description="Helical" evidence="1">
    <location>
        <begin position="72"/>
        <end position="89"/>
    </location>
</feature>
<keyword evidence="1" id="KW-0472">Membrane</keyword>
<protein>
    <submittedName>
        <fullName evidence="2">Uncharacterized protein</fullName>
    </submittedName>
</protein>
<reference evidence="2 3" key="1">
    <citation type="submission" date="2015-01" db="EMBL/GenBank/DDBJ databases">
        <title>Deinococcus soli/N5/whole genome sequencing.</title>
        <authorList>
            <person name="Kim M.K."/>
            <person name="Srinivasan S."/>
            <person name="Lee J.-J."/>
        </authorList>
    </citation>
    <scope>NUCLEOTIDE SEQUENCE [LARGE SCALE GENOMIC DNA]</scope>
    <source>
        <strain evidence="2 3">N5</strain>
    </source>
</reference>
<sequence>MNVNRPRLLVFLVYFLAIQGGLLASGAIVGMIEDGPFTPTGYLIGIALTIIGAGLVPTIASRWLGGMQRIGVFIFAAIGIAIGLAKGLTGSV</sequence>
<dbReference type="EMBL" id="CP011389">
    <property type="protein sequence ID" value="AKH16821.1"/>
    <property type="molecule type" value="Genomic_DNA"/>
</dbReference>
<dbReference type="RefSeq" id="WP_046843392.1">
    <property type="nucleotide sequence ID" value="NZ_CP011389.1"/>
</dbReference>
<evidence type="ECO:0000313" key="3">
    <source>
        <dbReference type="Proteomes" id="UP000034024"/>
    </source>
</evidence>
<keyword evidence="1" id="KW-0812">Transmembrane</keyword>
<proteinExistence type="predicted"/>
<dbReference type="Proteomes" id="UP000034024">
    <property type="component" value="Chromosome"/>
</dbReference>
<keyword evidence="3" id="KW-1185">Reference proteome</keyword>
<gene>
    <name evidence="2" type="ORF">SY84_06860</name>
</gene>
<dbReference type="PATRIC" id="fig|1309411.5.peg.1400"/>
<organism evidence="2 3">
    <name type="scientific">Deinococcus soli</name>
    <name type="common">ex Cha et al. 2016</name>
    <dbReference type="NCBI Taxonomy" id="1309411"/>
    <lineage>
        <taxon>Bacteria</taxon>
        <taxon>Thermotogati</taxon>
        <taxon>Deinococcota</taxon>
        <taxon>Deinococci</taxon>
        <taxon>Deinococcales</taxon>
        <taxon>Deinococcaceae</taxon>
        <taxon>Deinococcus</taxon>
    </lineage>
</organism>
<dbReference type="AlphaFoldDB" id="A0A0F7JKQ0"/>
<evidence type="ECO:0000313" key="2">
    <source>
        <dbReference type="EMBL" id="AKH16821.1"/>
    </source>
</evidence>
<name>A0A0F7JKQ0_9DEIO</name>
<keyword evidence="1" id="KW-1133">Transmembrane helix</keyword>